<evidence type="ECO:0000313" key="1">
    <source>
        <dbReference type="EMBL" id="TFK24509.1"/>
    </source>
</evidence>
<dbReference type="InterPro" id="IPR032675">
    <property type="entry name" value="LRR_dom_sf"/>
</dbReference>
<keyword evidence="2" id="KW-1185">Reference proteome</keyword>
<gene>
    <name evidence="1" type="ORF">FA15DRAFT_413196</name>
</gene>
<reference evidence="1 2" key="1">
    <citation type="journal article" date="2019" name="Nat. Ecol. Evol.">
        <title>Megaphylogeny resolves global patterns of mushroom evolution.</title>
        <authorList>
            <person name="Varga T."/>
            <person name="Krizsan K."/>
            <person name="Foldi C."/>
            <person name="Dima B."/>
            <person name="Sanchez-Garcia M."/>
            <person name="Sanchez-Ramirez S."/>
            <person name="Szollosi G.J."/>
            <person name="Szarkandi J.G."/>
            <person name="Papp V."/>
            <person name="Albert L."/>
            <person name="Andreopoulos W."/>
            <person name="Angelini C."/>
            <person name="Antonin V."/>
            <person name="Barry K.W."/>
            <person name="Bougher N.L."/>
            <person name="Buchanan P."/>
            <person name="Buyck B."/>
            <person name="Bense V."/>
            <person name="Catcheside P."/>
            <person name="Chovatia M."/>
            <person name="Cooper J."/>
            <person name="Damon W."/>
            <person name="Desjardin D."/>
            <person name="Finy P."/>
            <person name="Geml J."/>
            <person name="Haridas S."/>
            <person name="Hughes K."/>
            <person name="Justo A."/>
            <person name="Karasinski D."/>
            <person name="Kautmanova I."/>
            <person name="Kiss B."/>
            <person name="Kocsube S."/>
            <person name="Kotiranta H."/>
            <person name="LaButti K.M."/>
            <person name="Lechner B.E."/>
            <person name="Liimatainen K."/>
            <person name="Lipzen A."/>
            <person name="Lukacs Z."/>
            <person name="Mihaltcheva S."/>
            <person name="Morgado L.N."/>
            <person name="Niskanen T."/>
            <person name="Noordeloos M.E."/>
            <person name="Ohm R.A."/>
            <person name="Ortiz-Santana B."/>
            <person name="Ovrebo C."/>
            <person name="Racz N."/>
            <person name="Riley R."/>
            <person name="Savchenko A."/>
            <person name="Shiryaev A."/>
            <person name="Soop K."/>
            <person name="Spirin V."/>
            <person name="Szebenyi C."/>
            <person name="Tomsovsky M."/>
            <person name="Tulloss R.E."/>
            <person name="Uehling J."/>
            <person name="Grigoriev I.V."/>
            <person name="Vagvolgyi C."/>
            <person name="Papp T."/>
            <person name="Martin F.M."/>
            <person name="Miettinen O."/>
            <person name="Hibbett D.S."/>
            <person name="Nagy L.G."/>
        </authorList>
    </citation>
    <scope>NUCLEOTIDE SEQUENCE [LARGE SCALE GENOMIC DNA]</scope>
    <source>
        <strain evidence="1 2">CBS 121175</strain>
    </source>
</reference>
<dbReference type="EMBL" id="ML210199">
    <property type="protein sequence ID" value="TFK24509.1"/>
    <property type="molecule type" value="Genomic_DNA"/>
</dbReference>
<dbReference type="Gene3D" id="3.80.10.10">
    <property type="entry name" value="Ribonuclease Inhibitor"/>
    <property type="match status" value="1"/>
</dbReference>
<evidence type="ECO:0008006" key="3">
    <source>
        <dbReference type="Google" id="ProtNLM"/>
    </source>
</evidence>
<accession>A0A5C3KV22</accession>
<dbReference type="Proteomes" id="UP000307440">
    <property type="component" value="Unassembled WGS sequence"/>
</dbReference>
<dbReference type="AlphaFoldDB" id="A0A5C3KV22"/>
<name>A0A5C3KV22_COPMA</name>
<evidence type="ECO:0000313" key="2">
    <source>
        <dbReference type="Proteomes" id="UP000307440"/>
    </source>
</evidence>
<proteinExistence type="predicted"/>
<protein>
    <recommendedName>
        <fullName evidence="3">F-box domain-containing protein</fullName>
    </recommendedName>
</protein>
<sequence>MLVEKCPQLEDLTLTSRSPRLFDLKLFEGSWPVLKTLRIVYQGSSPLVDSSDMIPRDALYRFILRHPCIQDLTILHPFGIVPSFQQTGSTDDKRPPLQSLLPALKTYSGSPEILTHLSRLDLVESLSIKDHTVNFPWIGDQNLSKFFTVSQPRLCNLRRLSFQVKWLQLLTIKTGNTSLIHSIVDSCPNLEDLHIKTMTPTSTGEVKGVLHFLCQLRELKTLTFTKAPQSLFKGEIPLRTAIRAVRAVPSLDRVRIVHVQPYRVYERTREGVYDVIRGPGERVKLAVVERGQWKGLNAKIPWRGDTFNRTYFYSL</sequence>
<organism evidence="1 2">
    <name type="scientific">Coprinopsis marcescibilis</name>
    <name type="common">Agaric fungus</name>
    <name type="synonym">Psathyrella marcescibilis</name>
    <dbReference type="NCBI Taxonomy" id="230819"/>
    <lineage>
        <taxon>Eukaryota</taxon>
        <taxon>Fungi</taxon>
        <taxon>Dikarya</taxon>
        <taxon>Basidiomycota</taxon>
        <taxon>Agaricomycotina</taxon>
        <taxon>Agaricomycetes</taxon>
        <taxon>Agaricomycetidae</taxon>
        <taxon>Agaricales</taxon>
        <taxon>Agaricineae</taxon>
        <taxon>Psathyrellaceae</taxon>
        <taxon>Coprinopsis</taxon>
    </lineage>
</organism>